<feature type="region of interest" description="Disordered" evidence="1">
    <location>
        <begin position="1"/>
        <end position="42"/>
    </location>
</feature>
<evidence type="ECO:0000313" key="3">
    <source>
        <dbReference type="Proteomes" id="UP001165083"/>
    </source>
</evidence>
<accession>A0A9W6XJL4</accession>
<gene>
    <name evidence="2" type="ORF">Plil01_001643600</name>
</gene>
<dbReference type="AlphaFoldDB" id="A0A9W6XJL4"/>
<dbReference type="Proteomes" id="UP001165083">
    <property type="component" value="Unassembled WGS sequence"/>
</dbReference>
<feature type="compositionally biased region" description="Polar residues" evidence="1">
    <location>
        <begin position="1"/>
        <end position="10"/>
    </location>
</feature>
<organism evidence="2 3">
    <name type="scientific">Phytophthora lilii</name>
    <dbReference type="NCBI Taxonomy" id="2077276"/>
    <lineage>
        <taxon>Eukaryota</taxon>
        <taxon>Sar</taxon>
        <taxon>Stramenopiles</taxon>
        <taxon>Oomycota</taxon>
        <taxon>Peronosporomycetes</taxon>
        <taxon>Peronosporales</taxon>
        <taxon>Peronosporaceae</taxon>
        <taxon>Phytophthora</taxon>
    </lineage>
</organism>
<proteinExistence type="predicted"/>
<dbReference type="EMBL" id="BSXW01001958">
    <property type="protein sequence ID" value="GMF40063.1"/>
    <property type="molecule type" value="Genomic_DNA"/>
</dbReference>
<feature type="compositionally biased region" description="Basic and acidic residues" evidence="1">
    <location>
        <begin position="32"/>
        <end position="42"/>
    </location>
</feature>
<protein>
    <submittedName>
        <fullName evidence="2">Unnamed protein product</fullName>
    </submittedName>
</protein>
<keyword evidence="3" id="KW-1185">Reference proteome</keyword>
<reference evidence="2" key="1">
    <citation type="submission" date="2023-04" db="EMBL/GenBank/DDBJ databases">
        <title>Phytophthora lilii NBRC 32176.</title>
        <authorList>
            <person name="Ichikawa N."/>
            <person name="Sato H."/>
            <person name="Tonouchi N."/>
        </authorList>
    </citation>
    <scope>NUCLEOTIDE SEQUENCE</scope>
    <source>
        <strain evidence="2">NBRC 32176</strain>
    </source>
</reference>
<evidence type="ECO:0000313" key="2">
    <source>
        <dbReference type="EMBL" id="GMF40063.1"/>
    </source>
</evidence>
<evidence type="ECO:0000256" key="1">
    <source>
        <dbReference type="SAM" id="MobiDB-lite"/>
    </source>
</evidence>
<sequence>MMKKYCSNNATDKKNQKQPLTKLRHQKPGPTHRNEDSPDDPRRACIDHRVEWVVPVNFAPVSAFAVDAVSYQRLSNSAPVKKKIKKKYFHSLKSAERLLETTAAIQEPRALRLRGLAGSGSAVRGHGEQRLLHARHGGFMKLVKSFIG</sequence>
<comment type="caution">
    <text evidence="2">The sequence shown here is derived from an EMBL/GenBank/DDBJ whole genome shotgun (WGS) entry which is preliminary data.</text>
</comment>
<name>A0A9W6XJL4_9STRA</name>